<dbReference type="SMART" id="SM00271">
    <property type="entry name" value="DnaJ"/>
    <property type="match status" value="1"/>
</dbReference>
<proteinExistence type="predicted"/>
<dbReference type="EMBL" id="BARU01045624">
    <property type="protein sequence ID" value="GAH95074.1"/>
    <property type="molecule type" value="Genomic_DNA"/>
</dbReference>
<dbReference type="Gene3D" id="1.10.287.110">
    <property type="entry name" value="DnaJ domain"/>
    <property type="match status" value="1"/>
</dbReference>
<dbReference type="InterPro" id="IPR050817">
    <property type="entry name" value="DjlA_DnaK_co-chaperone"/>
</dbReference>
<comment type="caution">
    <text evidence="2">The sequence shown here is derived from an EMBL/GenBank/DDBJ whole genome shotgun (WGS) entry which is preliminary data.</text>
</comment>
<dbReference type="CDD" id="cd06257">
    <property type="entry name" value="DnaJ"/>
    <property type="match status" value="1"/>
</dbReference>
<sequence>MAKKLTPGQVAKELNDIVFTFSGKSISDWIQGAWERSQKTTIGQAAAGVERAARAVDPYSILGLPHSASLEEVNRRYRQLSNIYHPDKEGGYEGAMKLLNNAY</sequence>
<protein>
    <recommendedName>
        <fullName evidence="1">J domain-containing protein</fullName>
    </recommendedName>
</protein>
<organism evidence="2">
    <name type="scientific">marine sediment metagenome</name>
    <dbReference type="NCBI Taxonomy" id="412755"/>
    <lineage>
        <taxon>unclassified sequences</taxon>
        <taxon>metagenomes</taxon>
        <taxon>ecological metagenomes</taxon>
    </lineage>
</organism>
<dbReference type="PROSITE" id="PS50076">
    <property type="entry name" value="DNAJ_2"/>
    <property type="match status" value="1"/>
</dbReference>
<gene>
    <name evidence="2" type="ORF">S03H2_69152</name>
</gene>
<dbReference type="AlphaFoldDB" id="X1KY22"/>
<feature type="domain" description="J" evidence="1">
    <location>
        <begin position="57"/>
        <end position="103"/>
    </location>
</feature>
<evidence type="ECO:0000313" key="2">
    <source>
        <dbReference type="EMBL" id="GAH95074.1"/>
    </source>
</evidence>
<dbReference type="SUPFAM" id="SSF46565">
    <property type="entry name" value="Chaperone J-domain"/>
    <property type="match status" value="1"/>
</dbReference>
<dbReference type="Pfam" id="PF00226">
    <property type="entry name" value="DnaJ"/>
    <property type="match status" value="1"/>
</dbReference>
<feature type="non-terminal residue" evidence="2">
    <location>
        <position position="103"/>
    </location>
</feature>
<evidence type="ECO:0000259" key="1">
    <source>
        <dbReference type="PROSITE" id="PS50076"/>
    </source>
</evidence>
<dbReference type="PRINTS" id="PR00625">
    <property type="entry name" value="JDOMAIN"/>
</dbReference>
<dbReference type="PANTHER" id="PTHR24074">
    <property type="entry name" value="CO-CHAPERONE PROTEIN DJLA"/>
    <property type="match status" value="1"/>
</dbReference>
<reference evidence="2" key="1">
    <citation type="journal article" date="2014" name="Front. Microbiol.">
        <title>High frequency of phylogenetically diverse reductive dehalogenase-homologous genes in deep subseafloor sedimentary metagenomes.</title>
        <authorList>
            <person name="Kawai M."/>
            <person name="Futagami T."/>
            <person name="Toyoda A."/>
            <person name="Takaki Y."/>
            <person name="Nishi S."/>
            <person name="Hori S."/>
            <person name="Arai W."/>
            <person name="Tsubouchi T."/>
            <person name="Morono Y."/>
            <person name="Uchiyama I."/>
            <person name="Ito T."/>
            <person name="Fujiyama A."/>
            <person name="Inagaki F."/>
            <person name="Takami H."/>
        </authorList>
    </citation>
    <scope>NUCLEOTIDE SEQUENCE</scope>
    <source>
        <strain evidence="2">Expedition CK06-06</strain>
    </source>
</reference>
<dbReference type="InterPro" id="IPR036869">
    <property type="entry name" value="J_dom_sf"/>
</dbReference>
<accession>X1KY22</accession>
<name>X1KY22_9ZZZZ</name>
<dbReference type="InterPro" id="IPR001623">
    <property type="entry name" value="DnaJ_domain"/>
</dbReference>